<dbReference type="EMBL" id="FOQY01000009">
    <property type="protein sequence ID" value="SFJ48355.1"/>
    <property type="molecule type" value="Genomic_DNA"/>
</dbReference>
<dbReference type="Proteomes" id="UP000199111">
    <property type="component" value="Unassembled WGS sequence"/>
</dbReference>
<dbReference type="InterPro" id="IPR010982">
    <property type="entry name" value="Lambda_DNA-bd_dom_sf"/>
</dbReference>
<dbReference type="GO" id="GO:0003677">
    <property type="term" value="F:DNA binding"/>
    <property type="evidence" value="ECO:0007669"/>
    <property type="project" value="InterPro"/>
</dbReference>
<feature type="region of interest" description="Disordered" evidence="1">
    <location>
        <begin position="239"/>
        <end position="258"/>
    </location>
</feature>
<gene>
    <name evidence="3" type="ORF">SAMN05216275_109126</name>
</gene>
<dbReference type="SUPFAM" id="SSF47413">
    <property type="entry name" value="lambda repressor-like DNA-binding domains"/>
    <property type="match status" value="1"/>
</dbReference>
<reference evidence="4" key="1">
    <citation type="submission" date="2016-10" db="EMBL/GenBank/DDBJ databases">
        <authorList>
            <person name="Varghese N."/>
            <person name="Submissions S."/>
        </authorList>
    </citation>
    <scope>NUCLEOTIDE SEQUENCE [LARGE SCALE GENOMIC DNA]</scope>
    <source>
        <strain evidence="4">CGMCC 4.2126</strain>
    </source>
</reference>
<dbReference type="SMART" id="SM00530">
    <property type="entry name" value="HTH_XRE"/>
    <property type="match status" value="1"/>
</dbReference>
<evidence type="ECO:0000259" key="2">
    <source>
        <dbReference type="PROSITE" id="PS50943"/>
    </source>
</evidence>
<protein>
    <submittedName>
        <fullName evidence="3">Helix-turn-helix</fullName>
    </submittedName>
</protein>
<accession>A0A1I3RPW3</accession>
<dbReference type="PROSITE" id="PS50943">
    <property type="entry name" value="HTH_CROC1"/>
    <property type="match status" value="1"/>
</dbReference>
<proteinExistence type="predicted"/>
<dbReference type="CDD" id="cd00093">
    <property type="entry name" value="HTH_XRE"/>
    <property type="match status" value="1"/>
</dbReference>
<name>A0A1I3RPW3_9ACTN</name>
<dbReference type="AlphaFoldDB" id="A0A1I3RPW3"/>
<dbReference type="InterPro" id="IPR001387">
    <property type="entry name" value="Cro/C1-type_HTH"/>
</dbReference>
<feature type="compositionally biased region" description="Basic and acidic residues" evidence="1">
    <location>
        <begin position="249"/>
        <end position="258"/>
    </location>
</feature>
<evidence type="ECO:0000313" key="4">
    <source>
        <dbReference type="Proteomes" id="UP000199111"/>
    </source>
</evidence>
<dbReference type="Gene3D" id="1.10.260.40">
    <property type="entry name" value="lambda repressor-like DNA-binding domains"/>
    <property type="match status" value="1"/>
</dbReference>
<evidence type="ECO:0000313" key="3">
    <source>
        <dbReference type="EMBL" id="SFJ48355.1"/>
    </source>
</evidence>
<dbReference type="RefSeq" id="WP_177245120.1">
    <property type="nucleotide sequence ID" value="NZ_FOQY01000009.1"/>
</dbReference>
<sequence length="258" mass="28444">MRSDNEAGDTSFSVWLTQMAKARGYPTDASLADALNISPSTILRWRRGSKPSVTHLLSLSSTLGVHLEGLLVLAGHADAKALSSQADLPSPPSAITETVRRIMDSSLSEHSKEALDRYWQARLNEERVRLYELIRMLEDAEQGKIDVVDDLSKVLALASQPGLPRHLVDLVREVTDILEANRPRRRRRRSSPGELHFALRATQSGRVLLELLTPDGAVTSTAGEYESPDEALQQLERKITAGPDTIGLVDERQAPDEP</sequence>
<organism evidence="3 4">
    <name type="scientific">Streptosporangium canum</name>
    <dbReference type="NCBI Taxonomy" id="324952"/>
    <lineage>
        <taxon>Bacteria</taxon>
        <taxon>Bacillati</taxon>
        <taxon>Actinomycetota</taxon>
        <taxon>Actinomycetes</taxon>
        <taxon>Streptosporangiales</taxon>
        <taxon>Streptosporangiaceae</taxon>
        <taxon>Streptosporangium</taxon>
    </lineage>
</organism>
<feature type="domain" description="HTH cro/C1-type" evidence="2">
    <location>
        <begin position="31"/>
        <end position="70"/>
    </location>
</feature>
<evidence type="ECO:0000256" key="1">
    <source>
        <dbReference type="SAM" id="MobiDB-lite"/>
    </source>
</evidence>
<dbReference type="Pfam" id="PF01381">
    <property type="entry name" value="HTH_3"/>
    <property type="match status" value="1"/>
</dbReference>
<dbReference type="GeneID" id="96298915"/>
<keyword evidence="4" id="KW-1185">Reference proteome</keyword>